<proteinExistence type="predicted"/>
<dbReference type="AlphaFoldDB" id="A0A183C9L0"/>
<evidence type="ECO:0000313" key="2">
    <source>
        <dbReference type="WBParaSite" id="GPLIN_000955800"/>
    </source>
</evidence>
<dbReference type="Proteomes" id="UP000050741">
    <property type="component" value="Unassembled WGS sequence"/>
</dbReference>
<keyword evidence="1" id="KW-1185">Reference proteome</keyword>
<sequence length="36" mass="4084">VERQRDCSVQRIARPQLRNGIVAQACATRLSTACRR</sequence>
<accession>A0A183C9L0</accession>
<organism evidence="1 2">
    <name type="scientific">Globodera pallida</name>
    <name type="common">Potato cyst nematode worm</name>
    <name type="synonym">Heterodera pallida</name>
    <dbReference type="NCBI Taxonomy" id="36090"/>
    <lineage>
        <taxon>Eukaryota</taxon>
        <taxon>Metazoa</taxon>
        <taxon>Ecdysozoa</taxon>
        <taxon>Nematoda</taxon>
        <taxon>Chromadorea</taxon>
        <taxon>Rhabditida</taxon>
        <taxon>Tylenchina</taxon>
        <taxon>Tylenchomorpha</taxon>
        <taxon>Tylenchoidea</taxon>
        <taxon>Heteroderidae</taxon>
        <taxon>Heteroderinae</taxon>
        <taxon>Globodera</taxon>
    </lineage>
</organism>
<reference evidence="1" key="2">
    <citation type="submission" date="2014-05" db="EMBL/GenBank/DDBJ databases">
        <title>The genome and life-stage specific transcriptomes of Globodera pallida elucidate key aspects of plant parasitism by a cyst nematode.</title>
        <authorList>
            <person name="Cotton J.A."/>
            <person name="Lilley C.J."/>
            <person name="Jones L.M."/>
            <person name="Kikuchi T."/>
            <person name="Reid A.J."/>
            <person name="Thorpe P."/>
            <person name="Tsai I.J."/>
            <person name="Beasley H."/>
            <person name="Blok V."/>
            <person name="Cock P.J.A."/>
            <person name="Van den Akker S.E."/>
            <person name="Holroyd N."/>
            <person name="Hunt M."/>
            <person name="Mantelin S."/>
            <person name="Naghra H."/>
            <person name="Pain A."/>
            <person name="Palomares-Rius J.E."/>
            <person name="Zarowiecki M."/>
            <person name="Berriman M."/>
            <person name="Jones J.T."/>
            <person name="Urwin P.E."/>
        </authorList>
    </citation>
    <scope>NUCLEOTIDE SEQUENCE [LARGE SCALE GENOMIC DNA]</scope>
    <source>
        <strain evidence="1">Lindley</strain>
    </source>
</reference>
<dbReference type="WBParaSite" id="GPLIN_000955800">
    <property type="protein sequence ID" value="GPLIN_000955800"/>
    <property type="gene ID" value="GPLIN_000955800"/>
</dbReference>
<reference evidence="2" key="3">
    <citation type="submission" date="2016-06" db="UniProtKB">
        <authorList>
            <consortium name="WormBaseParasite"/>
        </authorList>
    </citation>
    <scope>IDENTIFICATION</scope>
</reference>
<protein>
    <submittedName>
        <fullName evidence="2">Lysozyme</fullName>
    </submittedName>
</protein>
<evidence type="ECO:0000313" key="1">
    <source>
        <dbReference type="Proteomes" id="UP000050741"/>
    </source>
</evidence>
<name>A0A183C9L0_GLOPA</name>
<reference evidence="1" key="1">
    <citation type="submission" date="2013-12" db="EMBL/GenBank/DDBJ databases">
        <authorList>
            <person name="Aslett M."/>
        </authorList>
    </citation>
    <scope>NUCLEOTIDE SEQUENCE [LARGE SCALE GENOMIC DNA]</scope>
    <source>
        <strain evidence="1">Lindley</strain>
    </source>
</reference>